<evidence type="ECO:0000256" key="1">
    <source>
        <dbReference type="ARBA" id="ARBA00006484"/>
    </source>
</evidence>
<organism evidence="3 4">
    <name type="scientific">Phaeoacremonium minimum (strain UCR-PA7)</name>
    <name type="common">Esca disease fungus</name>
    <name type="synonym">Togninia minima</name>
    <dbReference type="NCBI Taxonomy" id="1286976"/>
    <lineage>
        <taxon>Eukaryota</taxon>
        <taxon>Fungi</taxon>
        <taxon>Dikarya</taxon>
        <taxon>Ascomycota</taxon>
        <taxon>Pezizomycotina</taxon>
        <taxon>Sordariomycetes</taxon>
        <taxon>Sordariomycetidae</taxon>
        <taxon>Togniniales</taxon>
        <taxon>Togniniaceae</taxon>
        <taxon>Phaeoacremonium</taxon>
    </lineage>
</organism>
<proteinExistence type="inferred from homology"/>
<comment type="similarity">
    <text evidence="1">Belongs to the short-chain dehydrogenases/reductases (SDR) family.</text>
</comment>
<evidence type="ECO:0000256" key="2">
    <source>
        <dbReference type="ARBA" id="ARBA00023002"/>
    </source>
</evidence>
<dbReference type="HOGENOM" id="CLU_010194_13_1_1"/>
<dbReference type="Pfam" id="PF00106">
    <property type="entry name" value="adh_short"/>
    <property type="match status" value="1"/>
</dbReference>
<dbReference type="InterPro" id="IPR036291">
    <property type="entry name" value="NAD(P)-bd_dom_sf"/>
</dbReference>
<gene>
    <name evidence="3" type="ORF">UCRPA7_447</name>
</gene>
<dbReference type="GO" id="GO:0016491">
    <property type="term" value="F:oxidoreductase activity"/>
    <property type="evidence" value="ECO:0007669"/>
    <property type="project" value="UniProtKB-KW"/>
</dbReference>
<dbReference type="InterPro" id="IPR002347">
    <property type="entry name" value="SDR_fam"/>
</dbReference>
<dbReference type="EMBL" id="KB932806">
    <property type="protein sequence ID" value="EOO04032.1"/>
    <property type="molecule type" value="Genomic_DNA"/>
</dbReference>
<dbReference type="GeneID" id="19324924"/>
<keyword evidence="2" id="KW-0560">Oxidoreductase</keyword>
<dbReference type="PRINTS" id="PR00081">
    <property type="entry name" value="GDHRDH"/>
</dbReference>
<dbReference type="eggNOG" id="KOG1199">
    <property type="taxonomic scope" value="Eukaryota"/>
</dbReference>
<evidence type="ECO:0000313" key="4">
    <source>
        <dbReference type="Proteomes" id="UP000014074"/>
    </source>
</evidence>
<dbReference type="PANTHER" id="PTHR43180">
    <property type="entry name" value="3-OXOACYL-(ACYL-CARRIER-PROTEIN) REDUCTASE (AFU_ORTHOLOGUE AFUA_6G11210)"/>
    <property type="match status" value="1"/>
</dbReference>
<dbReference type="PANTHER" id="PTHR43180:SF86">
    <property type="entry name" value="DEHYDROGENASE, PUTATIVE (AFU_ORTHOLOGUE AFUA_3G00290)-RELATED"/>
    <property type="match status" value="1"/>
</dbReference>
<evidence type="ECO:0000313" key="3">
    <source>
        <dbReference type="EMBL" id="EOO04032.1"/>
    </source>
</evidence>
<protein>
    <submittedName>
        <fullName evidence="3">Putative 3-hydroxyacyl-protein</fullName>
    </submittedName>
</protein>
<dbReference type="KEGG" id="tmn:UCRPA7_447"/>
<dbReference type="Gene3D" id="3.40.50.720">
    <property type="entry name" value="NAD(P)-binding Rossmann-like Domain"/>
    <property type="match status" value="1"/>
</dbReference>
<dbReference type="SUPFAM" id="SSF51735">
    <property type="entry name" value="NAD(P)-binding Rossmann-fold domains"/>
    <property type="match status" value="1"/>
</dbReference>
<dbReference type="OrthoDB" id="5371740at2759"/>
<accession>R8BXG2</accession>
<dbReference type="Proteomes" id="UP000014074">
    <property type="component" value="Unassembled WGS sequence"/>
</dbReference>
<dbReference type="AlphaFoldDB" id="R8BXG2"/>
<keyword evidence="4" id="KW-1185">Reference proteome</keyword>
<dbReference type="RefSeq" id="XP_007911234.1">
    <property type="nucleotide sequence ID" value="XM_007913043.1"/>
</dbReference>
<sequence length="313" mass="34589">MGKYQISPGSFSSLENQVIVLTGGAHGVGESIVRDLYQVGAHVVFGDIDHAGCERLVRELKTDYPQATGTVIFRRVDVRSYDDNLALFRAAYEKHRHVDHALSIAGVTEGENWFDATLDLETVERQPSTAVLDINLLGALYFSRIAAVYLRQGNDSKKDKSLLLTGSLAAFKEQAGLFVYSPAKHGVMGLFRSIRRNLYCLHGIRVNILCPSLIRTAMASKVEHIWEERGLPINTAKEVGDVAINFTALPKQKDGEIHTNLAVYVEGGKAWEFESVLHELDNQWLSENMSKNCKAIDDALGVGSGWTTEKPSN</sequence>
<name>R8BXG2_PHAM7</name>
<reference evidence="4" key="1">
    <citation type="journal article" date="2013" name="Genome Announc.">
        <title>Draft genome sequence of the ascomycete Phaeoacremonium aleophilum strain UCR-PA7, a causal agent of the esca disease complex in grapevines.</title>
        <authorList>
            <person name="Blanco-Ulate B."/>
            <person name="Rolshausen P."/>
            <person name="Cantu D."/>
        </authorList>
    </citation>
    <scope>NUCLEOTIDE SEQUENCE [LARGE SCALE GENOMIC DNA]</scope>
    <source>
        <strain evidence="4">UCR-PA7</strain>
    </source>
</reference>